<name>A0A4V3XD89_9AGAM</name>
<gene>
    <name evidence="1" type="ORF">EW145_g2426</name>
</gene>
<protein>
    <submittedName>
        <fullName evidence="1">Uncharacterized protein</fullName>
    </submittedName>
</protein>
<dbReference type="AlphaFoldDB" id="A0A4V3XD89"/>
<evidence type="ECO:0000313" key="1">
    <source>
        <dbReference type="EMBL" id="THH08863.1"/>
    </source>
</evidence>
<accession>A0A4V3XD89</accession>
<keyword evidence="2" id="KW-1185">Reference proteome</keyword>
<dbReference type="OrthoDB" id="3357985at2759"/>
<sequence length="107" mass="11630">MAFPPEELAFPATEPFDGESPADLILRSSDGVDFHVIKPSCLSHLRLSETCSSYPLSNQFYPTASDGVPIVELLEPDVLLLSIYLVSPPGLPDLPFAFAVLSRRGKI</sequence>
<evidence type="ECO:0000313" key="2">
    <source>
        <dbReference type="Proteomes" id="UP000308199"/>
    </source>
</evidence>
<comment type="caution">
    <text evidence="1">The sequence shown here is derived from an EMBL/GenBank/DDBJ whole genome shotgun (WGS) entry which is preliminary data.</text>
</comment>
<reference evidence="1 2" key="1">
    <citation type="submission" date="2019-02" db="EMBL/GenBank/DDBJ databases">
        <title>Genome sequencing of the rare red list fungi Phellinidium pouzarii.</title>
        <authorList>
            <person name="Buettner E."/>
            <person name="Kellner H."/>
        </authorList>
    </citation>
    <scope>NUCLEOTIDE SEQUENCE [LARGE SCALE GENOMIC DNA]</scope>
    <source>
        <strain evidence="1 2">DSM 108285</strain>
    </source>
</reference>
<dbReference type="Proteomes" id="UP000308199">
    <property type="component" value="Unassembled WGS sequence"/>
</dbReference>
<proteinExistence type="predicted"/>
<dbReference type="EMBL" id="SGPK01000084">
    <property type="protein sequence ID" value="THH08863.1"/>
    <property type="molecule type" value="Genomic_DNA"/>
</dbReference>
<organism evidence="1 2">
    <name type="scientific">Phellinidium pouzarii</name>
    <dbReference type="NCBI Taxonomy" id="167371"/>
    <lineage>
        <taxon>Eukaryota</taxon>
        <taxon>Fungi</taxon>
        <taxon>Dikarya</taxon>
        <taxon>Basidiomycota</taxon>
        <taxon>Agaricomycotina</taxon>
        <taxon>Agaricomycetes</taxon>
        <taxon>Hymenochaetales</taxon>
        <taxon>Hymenochaetaceae</taxon>
        <taxon>Phellinidium</taxon>
    </lineage>
</organism>